<evidence type="ECO:0000313" key="2">
    <source>
        <dbReference type="Proteomes" id="UP000659388"/>
    </source>
</evidence>
<keyword evidence="2" id="KW-1185">Reference proteome</keyword>
<reference evidence="1" key="1">
    <citation type="submission" date="2021-01" db="EMBL/GenBank/DDBJ databases">
        <title>Fulvivirga kasyanovii gen. nov., sp nov., a novel member of the phylum Bacteroidetes isolated from seawater in a mussel farm.</title>
        <authorList>
            <person name="Zhao L.-H."/>
            <person name="Wang Z.-J."/>
        </authorList>
    </citation>
    <scope>NUCLEOTIDE SEQUENCE</scope>
    <source>
        <strain evidence="1">2943</strain>
    </source>
</reference>
<proteinExistence type="predicted"/>
<protein>
    <submittedName>
        <fullName evidence="1">Uncharacterized protein</fullName>
    </submittedName>
</protein>
<organism evidence="1 2">
    <name type="scientific">Fulvivirga sediminis</name>
    <dbReference type="NCBI Taxonomy" id="2803949"/>
    <lineage>
        <taxon>Bacteria</taxon>
        <taxon>Pseudomonadati</taxon>
        <taxon>Bacteroidota</taxon>
        <taxon>Cytophagia</taxon>
        <taxon>Cytophagales</taxon>
        <taxon>Fulvivirgaceae</taxon>
        <taxon>Fulvivirga</taxon>
    </lineage>
</organism>
<dbReference type="AlphaFoldDB" id="A0A937F9P3"/>
<dbReference type="Proteomes" id="UP000659388">
    <property type="component" value="Unassembled WGS sequence"/>
</dbReference>
<evidence type="ECO:0000313" key="1">
    <source>
        <dbReference type="EMBL" id="MBL3656854.1"/>
    </source>
</evidence>
<comment type="caution">
    <text evidence="1">The sequence shown here is derived from an EMBL/GenBank/DDBJ whole genome shotgun (WGS) entry which is preliminary data.</text>
</comment>
<sequence length="330" mass="38536">MENILNQEGIKRYSNEFCDRLLQAHFSQHDVITGPQILELQEIRQINLFVMKNLLNAWRKETSKIQSPYFNYDAPEVKEAQKEFMNILSRNIAITQENFGPLLLQATQETILLIFSPYDYYTHLINNPKAKSLMVKDLKRISKYVKINQNVLLSIIEQAEEKGYEKISKDEAAQLLNEAFEQTLESPEDVDVYIDKFSKVLPLDENIIYGNSKYYGNSEPNAKPQINSRFDVKKSILNDSHAENKQTLGDVHRNRKIESIKKSISINQRFMFINLLFDGDESAFNSVIDYLETLDSQRDAEGFIATQYPFWDHESEEVQEFMEIISKRHN</sequence>
<gene>
    <name evidence="1" type="ORF">JL102_11975</name>
</gene>
<accession>A0A937F9P3</accession>
<dbReference type="RefSeq" id="WP_202244651.1">
    <property type="nucleotide sequence ID" value="NZ_JAESIY010000006.1"/>
</dbReference>
<name>A0A937F9P3_9BACT</name>
<dbReference type="EMBL" id="JAESIY010000006">
    <property type="protein sequence ID" value="MBL3656854.1"/>
    <property type="molecule type" value="Genomic_DNA"/>
</dbReference>